<dbReference type="Proteomes" id="UP000290289">
    <property type="component" value="Chromosome 5"/>
</dbReference>
<gene>
    <name evidence="1" type="ORF">DVH24_037922</name>
</gene>
<proteinExistence type="predicted"/>
<name>A0A498K247_MALDO</name>
<protein>
    <submittedName>
        <fullName evidence="1">Uncharacterized protein</fullName>
    </submittedName>
</protein>
<organism evidence="1 2">
    <name type="scientific">Malus domestica</name>
    <name type="common">Apple</name>
    <name type="synonym">Pyrus malus</name>
    <dbReference type="NCBI Taxonomy" id="3750"/>
    <lineage>
        <taxon>Eukaryota</taxon>
        <taxon>Viridiplantae</taxon>
        <taxon>Streptophyta</taxon>
        <taxon>Embryophyta</taxon>
        <taxon>Tracheophyta</taxon>
        <taxon>Spermatophyta</taxon>
        <taxon>Magnoliopsida</taxon>
        <taxon>eudicotyledons</taxon>
        <taxon>Gunneridae</taxon>
        <taxon>Pentapetalae</taxon>
        <taxon>rosids</taxon>
        <taxon>fabids</taxon>
        <taxon>Rosales</taxon>
        <taxon>Rosaceae</taxon>
        <taxon>Amygdaloideae</taxon>
        <taxon>Maleae</taxon>
        <taxon>Malus</taxon>
    </lineage>
</organism>
<accession>A0A498K247</accession>
<sequence>MTPHPALPHFISKRIQYGSSRFVPDNIAHNLDQHDRTNNVEIVRFPFVKSEDQLVDILIKAVSSKAFYNSLYKYLCTNLRKSVSCYFRLDRVHKNTILDQVTSTFNFSKWRSI</sequence>
<dbReference type="AlphaFoldDB" id="A0A498K247"/>
<dbReference type="EMBL" id="RDQH01000331">
    <property type="protein sequence ID" value="RXI00374.1"/>
    <property type="molecule type" value="Genomic_DNA"/>
</dbReference>
<reference evidence="1 2" key="1">
    <citation type="submission" date="2018-10" db="EMBL/GenBank/DDBJ databases">
        <title>A high-quality apple genome assembly.</title>
        <authorList>
            <person name="Hu J."/>
        </authorList>
    </citation>
    <scope>NUCLEOTIDE SEQUENCE [LARGE SCALE GENOMIC DNA]</scope>
    <source>
        <strain evidence="2">cv. HFTH1</strain>
        <tissue evidence="1">Young leaf</tissue>
    </source>
</reference>
<evidence type="ECO:0000313" key="1">
    <source>
        <dbReference type="EMBL" id="RXI00374.1"/>
    </source>
</evidence>
<comment type="caution">
    <text evidence="1">The sequence shown here is derived from an EMBL/GenBank/DDBJ whole genome shotgun (WGS) entry which is preliminary data.</text>
</comment>
<evidence type="ECO:0000313" key="2">
    <source>
        <dbReference type="Proteomes" id="UP000290289"/>
    </source>
</evidence>
<keyword evidence="2" id="KW-1185">Reference proteome</keyword>